<protein>
    <submittedName>
        <fullName evidence="1">IS3 family transposase</fullName>
    </submittedName>
</protein>
<evidence type="ECO:0000313" key="1">
    <source>
        <dbReference type="EMBL" id="TLG99056.1"/>
    </source>
</evidence>
<accession>A0A4U8UHH8</accession>
<proteinExistence type="predicted"/>
<sequence>MKQERKKYDEAFKRQSVELSKNRKNLSELPRELGIKVTLLCKRRKEYEAFEAV</sequence>
<dbReference type="AlphaFoldDB" id="A0A4U8UHH8"/>
<reference evidence="1 2" key="1">
    <citation type="journal article" date="2008" name="Int. J. Syst. Evol. Microbiol.">
        <title>Bizionia argentinensis sp. nov., isolated from surface marine water in Antarctica.</title>
        <authorList>
            <person name="Bercovich A."/>
            <person name="Vazquez S.C."/>
            <person name="Yankilevich P."/>
            <person name="Coria S.H."/>
            <person name="Foti M."/>
            <person name="Hernandez E."/>
            <person name="Vidal A."/>
            <person name="Ruberto L."/>
            <person name="Melo C."/>
            <person name="Marenssi S."/>
            <person name="Criscuolo M."/>
            <person name="Memoli M."/>
            <person name="Arguelles M."/>
            <person name="Mac Cormack W.P."/>
        </authorList>
    </citation>
    <scope>NUCLEOTIDE SEQUENCE [LARGE SCALE GENOMIC DNA]</scope>
    <source>
        <strain evidence="1 2">JUB59</strain>
    </source>
</reference>
<organism evidence="1 2">
    <name type="scientific">Bizionia argentinensis JUB59</name>
    <dbReference type="NCBI Taxonomy" id="1046627"/>
    <lineage>
        <taxon>Bacteria</taxon>
        <taxon>Pseudomonadati</taxon>
        <taxon>Bacteroidota</taxon>
        <taxon>Flavobacteriia</taxon>
        <taxon>Flavobacteriales</taxon>
        <taxon>Flavobacteriaceae</taxon>
        <taxon>Bizionia</taxon>
    </lineage>
</organism>
<dbReference type="Proteomes" id="UP000003730">
    <property type="component" value="Unassembled WGS sequence"/>
</dbReference>
<keyword evidence="2" id="KW-1185">Reference proteome</keyword>
<name>A0A4U8UHH8_9FLAO</name>
<evidence type="ECO:0000313" key="2">
    <source>
        <dbReference type="Proteomes" id="UP000003730"/>
    </source>
</evidence>
<dbReference type="OrthoDB" id="884299at2"/>
<dbReference type="EMBL" id="AFXZ01000004">
    <property type="protein sequence ID" value="TLG99056.1"/>
    <property type="molecule type" value="Genomic_DNA"/>
</dbReference>
<gene>
    <name evidence="1" type="ORF">BZARG_03180</name>
</gene>
<feature type="non-terminal residue" evidence="1">
    <location>
        <position position="53"/>
    </location>
</feature>
<comment type="caution">
    <text evidence="1">The sequence shown here is derived from an EMBL/GenBank/DDBJ whole genome shotgun (WGS) entry which is preliminary data.</text>
</comment>